<feature type="domain" description="PBP" evidence="8">
    <location>
        <begin position="28"/>
        <end position="314"/>
    </location>
</feature>
<dbReference type="EMBL" id="QXIW01000010">
    <property type="protein sequence ID" value="RIE14602.1"/>
    <property type="molecule type" value="Genomic_DNA"/>
</dbReference>
<dbReference type="Proteomes" id="UP000266042">
    <property type="component" value="Unassembled WGS sequence"/>
</dbReference>
<feature type="signal peptide" evidence="7">
    <location>
        <begin position="1"/>
        <end position="26"/>
    </location>
</feature>
<comment type="function">
    <text evidence="1">Part of the ABC transporter complex PstSACB involved in phosphate import.</text>
</comment>
<dbReference type="InterPro" id="IPR005673">
    <property type="entry name" value="ABC_phos-bd_PstS"/>
</dbReference>
<keyword evidence="4 6" id="KW-0813">Transport</keyword>
<dbReference type="AlphaFoldDB" id="A0A398DGF1"/>
<protein>
    <recommendedName>
        <fullName evidence="6">Phosphate-binding protein</fullName>
    </recommendedName>
</protein>
<accession>A0A398DGF1</accession>
<keyword evidence="5 6" id="KW-0592">Phosphate transport</keyword>
<proteinExistence type="inferred from homology"/>
<dbReference type="GO" id="GO:0042301">
    <property type="term" value="F:phosphate ion binding"/>
    <property type="evidence" value="ECO:0007669"/>
    <property type="project" value="InterPro"/>
</dbReference>
<sequence>MRRMKRIATSVLICSLLIGTVGCRTAPGAPVKDLAVAGSTFAEPLYVKQLDAWYQKTQVKAVYGALSSSGALRALQDRTIDVGATDLLLEAEDQARLPASVLQIPTCLGAVAICVNLPGNPTLRMDAALVSAMFRGDVKTWNDVRIAALNPVVKLPDTPVVVLHRADGSGTTGIFTTYLAAADQTWNNKVGAGQLVAWPAGVGVTGNAGMAAMVRQTTGAIGYMEYTFAVQSSLNCIALRNRSGAFVVPSISSMQAAVPPDVTADLQGTLLNRPGATSYPIVSFTWLVFYRDQAYDGRSRERAVAIYNLISWLLGDGQSLALPLQYGGLPEGVRKAAIALLEQLSWQGKPVR</sequence>
<dbReference type="GO" id="GO:0035435">
    <property type="term" value="P:phosphate ion transmembrane transport"/>
    <property type="evidence" value="ECO:0007669"/>
    <property type="project" value="InterPro"/>
</dbReference>
<dbReference type="PROSITE" id="PS51257">
    <property type="entry name" value="PROKAR_LIPOPROTEIN"/>
    <property type="match status" value="1"/>
</dbReference>
<dbReference type="SUPFAM" id="SSF53850">
    <property type="entry name" value="Periplasmic binding protein-like II"/>
    <property type="match status" value="1"/>
</dbReference>
<evidence type="ECO:0000256" key="5">
    <source>
        <dbReference type="ARBA" id="ARBA00022592"/>
    </source>
</evidence>
<dbReference type="PIRSF" id="PIRSF002756">
    <property type="entry name" value="PstS"/>
    <property type="match status" value="1"/>
</dbReference>
<organism evidence="9 10">
    <name type="scientific">Candidatus Cryosericum hinesii</name>
    <dbReference type="NCBI Taxonomy" id="2290915"/>
    <lineage>
        <taxon>Bacteria</taxon>
        <taxon>Pseudomonadati</taxon>
        <taxon>Caldisericota/Cryosericota group</taxon>
        <taxon>Candidatus Cryosericota</taxon>
        <taxon>Candidatus Cryosericia</taxon>
        <taxon>Candidatus Cryosericales</taxon>
        <taxon>Candidatus Cryosericaceae</taxon>
        <taxon>Candidatus Cryosericum</taxon>
    </lineage>
</organism>
<dbReference type="CDD" id="cd13565">
    <property type="entry name" value="PBP2_PstS"/>
    <property type="match status" value="1"/>
</dbReference>
<dbReference type="PANTHER" id="PTHR42996:SF1">
    <property type="entry name" value="PHOSPHATE-BINDING PROTEIN PSTS"/>
    <property type="match status" value="1"/>
</dbReference>
<name>A0A398DGF1_9BACT</name>
<feature type="chain" id="PRO_5017375198" description="Phosphate-binding protein" evidence="7">
    <location>
        <begin position="27"/>
        <end position="352"/>
    </location>
</feature>
<reference evidence="9 10" key="1">
    <citation type="submission" date="2018-09" db="EMBL/GenBank/DDBJ databases">
        <title>Discovery and Ecogenomic Context for Candidatus Cryosericales, a Global Caldiserica Order Active in Thawing Permafrost.</title>
        <authorList>
            <person name="Martinez M.A."/>
            <person name="Woodcroft B.J."/>
            <person name="Ignacio Espinoza J.C."/>
            <person name="Zayed A."/>
            <person name="Singleton C.M."/>
            <person name="Boyd J."/>
            <person name="Li Y.-F."/>
            <person name="Purvine S."/>
            <person name="Maughan H."/>
            <person name="Hodgkins S.B."/>
            <person name="Anderson D."/>
            <person name="Sederholm M."/>
            <person name="Temperton B."/>
            <person name="Saleska S.R."/>
            <person name="Tyson G.W."/>
            <person name="Rich V.I."/>
        </authorList>
    </citation>
    <scope>NUCLEOTIDE SEQUENCE [LARGE SCALE GENOMIC DNA]</scope>
    <source>
        <strain evidence="9 10">SMC3</strain>
    </source>
</reference>
<evidence type="ECO:0000256" key="4">
    <source>
        <dbReference type="ARBA" id="ARBA00022448"/>
    </source>
</evidence>
<dbReference type="RefSeq" id="WP_119089746.1">
    <property type="nucleotide sequence ID" value="NZ_QXIW01000010.1"/>
</dbReference>
<dbReference type="Pfam" id="PF12849">
    <property type="entry name" value="PBP_like_2"/>
    <property type="match status" value="1"/>
</dbReference>
<gene>
    <name evidence="9" type="primary">pstS</name>
    <name evidence="9" type="ORF">SMC3_01660</name>
</gene>
<comment type="subunit">
    <text evidence="3">The complex is composed of two ATP-binding proteins (PstB), two transmembrane proteins (PstC and PstA) and a solute-binding protein (PstS).</text>
</comment>
<comment type="caution">
    <text evidence="9">The sequence shown here is derived from an EMBL/GenBank/DDBJ whole genome shotgun (WGS) entry which is preliminary data.</text>
</comment>
<dbReference type="PANTHER" id="PTHR42996">
    <property type="entry name" value="PHOSPHATE-BINDING PROTEIN PSTS"/>
    <property type="match status" value="1"/>
</dbReference>
<dbReference type="InterPro" id="IPR050962">
    <property type="entry name" value="Phosphate-bind_PstS"/>
</dbReference>
<evidence type="ECO:0000256" key="7">
    <source>
        <dbReference type="SAM" id="SignalP"/>
    </source>
</evidence>
<keyword evidence="7" id="KW-0732">Signal</keyword>
<evidence type="ECO:0000256" key="3">
    <source>
        <dbReference type="ARBA" id="ARBA00011529"/>
    </source>
</evidence>
<dbReference type="Gene3D" id="3.40.190.10">
    <property type="entry name" value="Periplasmic binding protein-like II"/>
    <property type="match status" value="2"/>
</dbReference>
<evidence type="ECO:0000259" key="8">
    <source>
        <dbReference type="Pfam" id="PF12849"/>
    </source>
</evidence>
<comment type="similarity">
    <text evidence="2 6">Belongs to the PstS family.</text>
</comment>
<evidence type="ECO:0000256" key="6">
    <source>
        <dbReference type="PIRNR" id="PIRNR002756"/>
    </source>
</evidence>
<dbReference type="GO" id="GO:0043190">
    <property type="term" value="C:ATP-binding cassette (ABC) transporter complex"/>
    <property type="evidence" value="ECO:0007669"/>
    <property type="project" value="InterPro"/>
</dbReference>
<evidence type="ECO:0000313" key="9">
    <source>
        <dbReference type="EMBL" id="RIE14602.1"/>
    </source>
</evidence>
<dbReference type="InterPro" id="IPR024370">
    <property type="entry name" value="PBP_domain"/>
</dbReference>
<evidence type="ECO:0000256" key="1">
    <source>
        <dbReference type="ARBA" id="ARBA00002841"/>
    </source>
</evidence>
<evidence type="ECO:0000313" key="10">
    <source>
        <dbReference type="Proteomes" id="UP000266042"/>
    </source>
</evidence>
<dbReference type="NCBIfam" id="TIGR00975">
    <property type="entry name" value="3a0107s03"/>
    <property type="match status" value="1"/>
</dbReference>
<evidence type="ECO:0000256" key="2">
    <source>
        <dbReference type="ARBA" id="ARBA00008725"/>
    </source>
</evidence>